<dbReference type="NCBIfam" id="NF005310">
    <property type="entry name" value="PRK06842.1"/>
    <property type="match status" value="1"/>
</dbReference>
<dbReference type="RefSeq" id="WP_013942745.1">
    <property type="nucleotide sequence ID" value="NC_015713.1"/>
</dbReference>
<dbReference type="eggNOG" id="COG1838">
    <property type="taxonomic scope" value="Bacteria"/>
</dbReference>
<dbReference type="GO" id="GO:0016836">
    <property type="term" value="F:hydro-lyase activity"/>
    <property type="evidence" value="ECO:0007669"/>
    <property type="project" value="InterPro"/>
</dbReference>
<dbReference type="InterPro" id="IPR036660">
    <property type="entry name" value="Fe-S_hydroAse_TtdB_cat_sf"/>
</dbReference>
<dbReference type="InterPro" id="IPR004647">
    <property type="entry name" value="Fe-S_hydro-lyase_TtdB-typ_cat"/>
</dbReference>
<dbReference type="Proteomes" id="UP000000496">
    <property type="component" value="Chromosome gsn.131"/>
</dbReference>
<evidence type="ECO:0000313" key="5">
    <source>
        <dbReference type="Proteomes" id="UP000000496"/>
    </source>
</evidence>
<evidence type="ECO:0000256" key="2">
    <source>
        <dbReference type="ARBA" id="ARBA00023239"/>
    </source>
</evidence>
<dbReference type="NCBIfam" id="TIGR00723">
    <property type="entry name" value="ttdB_fumA_fumB"/>
    <property type="match status" value="1"/>
</dbReference>
<dbReference type="Pfam" id="PF05683">
    <property type="entry name" value="Fumerase_C"/>
    <property type="match status" value="1"/>
</dbReference>
<dbReference type="PANTHER" id="PTHR43351:SF2">
    <property type="entry name" value="L(+)-TARTRATE DEHYDRATASE SUBUNIT BETA-RELATED"/>
    <property type="match status" value="1"/>
</dbReference>
<gene>
    <name evidence="4" type="ordered locus">SNE_A04010</name>
</gene>
<dbReference type="HOGENOM" id="CLU_098588_2_0_0"/>
<reference key="1">
    <citation type="journal article" date="2011" name="Mol. Biol. Evol.">
        <title>Unity in variety -- the pan-genome of the Chlamydiae.</title>
        <authorList>
            <person name="Collingro A."/>
            <person name="Tischler P."/>
            <person name="Weinmaier T."/>
            <person name="Penz T."/>
            <person name="Heinz E."/>
            <person name="Brunham R.C."/>
            <person name="Read T.D."/>
            <person name="Bavoil P.M."/>
            <person name="Sachse K."/>
            <person name="Kahane S."/>
            <person name="Friedman M.G."/>
            <person name="Rattei T."/>
            <person name="Myers G.S.A."/>
            <person name="Horn M."/>
        </authorList>
    </citation>
    <scope>NUCLEOTIDE SEQUENCE</scope>
    <source>
        <strain>Z</strain>
    </source>
</reference>
<dbReference type="OrthoDB" id="9798978at2"/>
<dbReference type="SUPFAM" id="SSF117457">
    <property type="entry name" value="FumA C-terminal domain-like"/>
    <property type="match status" value="1"/>
</dbReference>
<evidence type="ECO:0000313" key="4">
    <source>
        <dbReference type="EMBL" id="CCB88278.1"/>
    </source>
</evidence>
<protein>
    <submittedName>
        <fullName evidence="4">Hydro-lyases, Fe-S type, tartrate/fumarate subfamily, beta region</fullName>
    </submittedName>
</protein>
<evidence type="ECO:0000256" key="1">
    <source>
        <dbReference type="ARBA" id="ARBA00008876"/>
    </source>
</evidence>
<dbReference type="Gene3D" id="3.20.130.10">
    <property type="entry name" value="Fe-S hydro-lyase, tartrate dehydratase beta-type, catalytic domain"/>
    <property type="match status" value="1"/>
</dbReference>
<dbReference type="KEGG" id="sng:SNE_A04010"/>
<dbReference type="PANTHER" id="PTHR43351">
    <property type="entry name" value="L(+)-TARTRATE DEHYDRATASE SUBUNIT BETA"/>
    <property type="match status" value="1"/>
</dbReference>
<comment type="similarity">
    <text evidence="1">Belongs to the class-I fumarase family.</text>
</comment>
<sequence>MTKPISIQTPLSDEVIHSLKTGDHVLISGTIYTGRDAAHLRFAEAIQKGKPLPFEVQGQTIYYVGPTPKKPGYPIGSAGPTTATRMDTHTPLLLERGLKGMIGKGRRSEEVKNAIQTYQAVYFGAIEGAAALLCKCIEEAVVVAYEDLGTEAVFRMKIKNFPAIVVNDIFGGDLYEEGESKYKIT</sequence>
<keyword evidence="2 4" id="KW-0456">Lyase</keyword>
<keyword evidence="5" id="KW-1185">Reference proteome</keyword>
<proteinExistence type="inferred from homology"/>
<accession>F8L6E8</accession>
<dbReference type="AlphaFoldDB" id="F8L6E8"/>
<evidence type="ECO:0000259" key="3">
    <source>
        <dbReference type="Pfam" id="PF05683"/>
    </source>
</evidence>
<feature type="domain" description="Fe-S hydro-lyase tartrate dehydratase beta-type catalytic" evidence="3">
    <location>
        <begin position="3"/>
        <end position="177"/>
    </location>
</feature>
<name>F8L6E8_SIMNZ</name>
<organism evidence="4 5">
    <name type="scientific">Simkania negevensis (strain ATCC VR-1471 / DSM 27360 / Z)</name>
    <dbReference type="NCBI Taxonomy" id="331113"/>
    <lineage>
        <taxon>Bacteria</taxon>
        <taxon>Pseudomonadati</taxon>
        <taxon>Chlamydiota</taxon>
        <taxon>Chlamydiia</taxon>
        <taxon>Parachlamydiales</taxon>
        <taxon>Simkaniaceae</taxon>
        <taxon>Simkania</taxon>
    </lineage>
</organism>
<dbReference type="EMBL" id="FR872582">
    <property type="protein sequence ID" value="CCB88278.1"/>
    <property type="molecule type" value="Genomic_DNA"/>
</dbReference>
<dbReference type="STRING" id="331113.SNE_A04010"/>
<reference evidence="4 5" key="2">
    <citation type="journal article" date="2011" name="Mol. Biol. Evol.">
        <title>Unity in variety--the pan-genome of the Chlamydiae.</title>
        <authorList>
            <person name="Collingro A."/>
            <person name="Tischler P."/>
            <person name="Weinmaier T."/>
            <person name="Penz T."/>
            <person name="Heinz E."/>
            <person name="Brunham R.C."/>
            <person name="Read T.D."/>
            <person name="Bavoil P.M."/>
            <person name="Sachse K."/>
            <person name="Kahane S."/>
            <person name="Friedman M.G."/>
            <person name="Rattei T."/>
            <person name="Myers G.S."/>
            <person name="Horn M."/>
        </authorList>
    </citation>
    <scope>NUCLEOTIDE SEQUENCE [LARGE SCALE GENOMIC DNA]</scope>
    <source>
        <strain evidence="5">ATCC VR-1471 / Z</strain>
    </source>
</reference>